<organism evidence="4 5">
    <name type="scientific">Trichogramma brassicae</name>
    <dbReference type="NCBI Taxonomy" id="86971"/>
    <lineage>
        <taxon>Eukaryota</taxon>
        <taxon>Metazoa</taxon>
        <taxon>Ecdysozoa</taxon>
        <taxon>Arthropoda</taxon>
        <taxon>Hexapoda</taxon>
        <taxon>Insecta</taxon>
        <taxon>Pterygota</taxon>
        <taxon>Neoptera</taxon>
        <taxon>Endopterygota</taxon>
        <taxon>Hymenoptera</taxon>
        <taxon>Apocrita</taxon>
        <taxon>Proctotrupomorpha</taxon>
        <taxon>Chalcidoidea</taxon>
        <taxon>Trichogrammatidae</taxon>
        <taxon>Trichogramma</taxon>
    </lineage>
</organism>
<evidence type="ECO:0000256" key="2">
    <source>
        <dbReference type="SAM" id="MobiDB-lite"/>
    </source>
</evidence>
<keyword evidence="1" id="KW-0862">Zinc</keyword>
<feature type="region of interest" description="Disordered" evidence="2">
    <location>
        <begin position="34"/>
        <end position="53"/>
    </location>
</feature>
<dbReference type="SUPFAM" id="SSF57756">
    <property type="entry name" value="Retrovirus zinc finger-like domains"/>
    <property type="match status" value="1"/>
</dbReference>
<keyword evidence="1" id="KW-0863">Zinc-finger</keyword>
<gene>
    <name evidence="4" type="ORF">TBRA_LOCUS11842</name>
</gene>
<proteinExistence type="predicted"/>
<keyword evidence="5" id="KW-1185">Reference proteome</keyword>
<sequence>MSVFFFFFFYDASHGRRLVRGQGRSQNAVESVRGNASSCRRAPGLPSRQGAETRPHTYWLGQLPHPWLRGCPAPLPLLDSRHVSAHCKGPDRSAHCFRCGQTGHQMKDCKNNPT</sequence>
<dbReference type="Proteomes" id="UP000479190">
    <property type="component" value="Unassembled WGS sequence"/>
</dbReference>
<dbReference type="Gene3D" id="4.10.60.10">
    <property type="entry name" value="Zinc finger, CCHC-type"/>
    <property type="match status" value="1"/>
</dbReference>
<dbReference type="SMART" id="SM00343">
    <property type="entry name" value="ZnF_C2HC"/>
    <property type="match status" value="1"/>
</dbReference>
<evidence type="ECO:0000259" key="3">
    <source>
        <dbReference type="PROSITE" id="PS50158"/>
    </source>
</evidence>
<dbReference type="OrthoDB" id="7698093at2759"/>
<reference evidence="4 5" key="1">
    <citation type="submission" date="2020-02" db="EMBL/GenBank/DDBJ databases">
        <authorList>
            <person name="Ferguson B K."/>
        </authorList>
    </citation>
    <scope>NUCLEOTIDE SEQUENCE [LARGE SCALE GENOMIC DNA]</scope>
</reference>
<dbReference type="InterPro" id="IPR036875">
    <property type="entry name" value="Znf_CCHC_sf"/>
</dbReference>
<dbReference type="PROSITE" id="PS50158">
    <property type="entry name" value="ZF_CCHC"/>
    <property type="match status" value="1"/>
</dbReference>
<dbReference type="GO" id="GO:0003676">
    <property type="term" value="F:nucleic acid binding"/>
    <property type="evidence" value="ECO:0007669"/>
    <property type="project" value="InterPro"/>
</dbReference>
<dbReference type="GO" id="GO:0008270">
    <property type="term" value="F:zinc ion binding"/>
    <property type="evidence" value="ECO:0007669"/>
    <property type="project" value="UniProtKB-KW"/>
</dbReference>
<dbReference type="EMBL" id="CADCXV010001002">
    <property type="protein sequence ID" value="CAB0040111.1"/>
    <property type="molecule type" value="Genomic_DNA"/>
</dbReference>
<keyword evidence="1" id="KW-0479">Metal-binding</keyword>
<dbReference type="AlphaFoldDB" id="A0A6H5IS01"/>
<accession>A0A6H5IS01</accession>
<protein>
    <recommendedName>
        <fullName evidence="3">CCHC-type domain-containing protein</fullName>
    </recommendedName>
</protein>
<name>A0A6H5IS01_9HYME</name>
<evidence type="ECO:0000256" key="1">
    <source>
        <dbReference type="PROSITE-ProRule" id="PRU00047"/>
    </source>
</evidence>
<dbReference type="InterPro" id="IPR001878">
    <property type="entry name" value="Znf_CCHC"/>
</dbReference>
<feature type="domain" description="CCHC-type" evidence="3">
    <location>
        <begin position="96"/>
        <end position="111"/>
    </location>
</feature>
<evidence type="ECO:0000313" key="4">
    <source>
        <dbReference type="EMBL" id="CAB0040111.1"/>
    </source>
</evidence>
<evidence type="ECO:0000313" key="5">
    <source>
        <dbReference type="Proteomes" id="UP000479190"/>
    </source>
</evidence>
<dbReference type="Pfam" id="PF00098">
    <property type="entry name" value="zf-CCHC"/>
    <property type="match status" value="1"/>
</dbReference>